<dbReference type="HOGENOM" id="CLU_321552_0_0_0"/>
<dbReference type="RefSeq" id="WP_013457301.1">
    <property type="nucleotide sequence ID" value="NC_014761.1"/>
</dbReference>
<dbReference type="SMART" id="SM00089">
    <property type="entry name" value="PKD"/>
    <property type="match status" value="1"/>
</dbReference>
<dbReference type="AlphaFoldDB" id="E4U841"/>
<reference evidence="2 3" key="2">
    <citation type="journal article" date="2011" name="Stand. Genomic Sci.">
        <title>Complete genome sequence of Oceanithermus profundus type strain (506).</title>
        <authorList>
            <person name="Pati A."/>
            <person name="Zhang X."/>
            <person name="Lapidus A."/>
            <person name="Nolan M."/>
            <person name="Lucas S."/>
            <person name="Del Rio T.G."/>
            <person name="Tice H."/>
            <person name="Cheng J.F."/>
            <person name="Tapia R."/>
            <person name="Han C."/>
            <person name="Goodwin L."/>
            <person name="Pitluck S."/>
            <person name="Liolios K."/>
            <person name="Pagani I."/>
            <person name="Ivanova N."/>
            <person name="Mavromatis K."/>
            <person name="Chen A."/>
            <person name="Palaniappan K."/>
            <person name="Hauser L."/>
            <person name="Jeffries C.D."/>
            <person name="Brambilla E.M."/>
            <person name="Rohl A."/>
            <person name="Mwirichia R."/>
            <person name="Rohde M."/>
            <person name="Tindall B.J."/>
            <person name="Sikorski J."/>
            <person name="Wirth R."/>
            <person name="Goker M."/>
            <person name="Woyke T."/>
            <person name="Detter J.C."/>
            <person name="Bristow J."/>
            <person name="Eisen J.A."/>
            <person name="Markowitz V."/>
            <person name="Hugenholtz P."/>
            <person name="Kyrpides N.C."/>
            <person name="Klenk H.P."/>
            <person name="Land M."/>
        </authorList>
    </citation>
    <scope>NUCLEOTIDE SEQUENCE [LARGE SCALE GENOMIC DNA]</scope>
    <source>
        <strain evidence="3">DSM 14977 / NBRC 100410 / VKM B-2274 / 506</strain>
    </source>
</reference>
<dbReference type="SUPFAM" id="SSF49299">
    <property type="entry name" value="PKD domain"/>
    <property type="match status" value="1"/>
</dbReference>
<feature type="domain" description="PKD" evidence="1">
    <location>
        <begin position="839"/>
        <end position="901"/>
    </location>
</feature>
<reference evidence="3" key="1">
    <citation type="submission" date="2010-11" db="EMBL/GenBank/DDBJ databases">
        <title>The complete sequence of chromosome of Oceanithermus profundus DSM 14977.</title>
        <authorList>
            <consortium name="US DOE Joint Genome Institute (JGI-PGF)"/>
            <person name="Lucas S."/>
            <person name="Copeland A."/>
            <person name="Lapidus A."/>
            <person name="Bruce D."/>
            <person name="Goodwin L."/>
            <person name="Pitluck S."/>
            <person name="Kyrpides N."/>
            <person name="Mavromatis K."/>
            <person name="Pagani I."/>
            <person name="Ivanova N."/>
            <person name="Zhang X."/>
            <person name="Brettin T."/>
            <person name="Detter J.C."/>
            <person name="Tapia R."/>
            <person name="Han C."/>
            <person name="Land M."/>
            <person name="Hauser L."/>
            <person name="Markowitz V."/>
            <person name="Cheng J.-F."/>
            <person name="Hugenholtz P."/>
            <person name="Woyke T."/>
            <person name="Wu D."/>
            <person name="Tindall B."/>
            <person name="Faehnrich R."/>
            <person name="Brambilla E."/>
            <person name="Klenk H.-P."/>
            <person name="Eisen J.A."/>
        </authorList>
    </citation>
    <scope>NUCLEOTIDE SEQUENCE [LARGE SCALE GENOMIC DNA]</scope>
    <source>
        <strain evidence="3">DSM 14977 / NBRC 100410 / VKM B-2274 / 506</strain>
    </source>
</reference>
<dbReference type="PROSITE" id="PS50093">
    <property type="entry name" value="PKD"/>
    <property type="match status" value="1"/>
</dbReference>
<accession>E4U841</accession>
<dbReference type="CDD" id="cd00146">
    <property type="entry name" value="PKD"/>
    <property type="match status" value="1"/>
</dbReference>
<protein>
    <submittedName>
        <fullName evidence="2">PKD domain containing protein</fullName>
    </submittedName>
</protein>
<dbReference type="Pfam" id="PF18911">
    <property type="entry name" value="PKD_4"/>
    <property type="match status" value="1"/>
</dbReference>
<dbReference type="InterPro" id="IPR022409">
    <property type="entry name" value="PKD/Chitinase_dom"/>
</dbReference>
<dbReference type="eggNOG" id="COG3291">
    <property type="taxonomic scope" value="Bacteria"/>
</dbReference>
<evidence type="ECO:0000313" key="3">
    <source>
        <dbReference type="Proteomes" id="UP000008722"/>
    </source>
</evidence>
<dbReference type="InterPro" id="IPR035986">
    <property type="entry name" value="PKD_dom_sf"/>
</dbReference>
<sequence precursor="true">MRISLLVLVLLGLAACGGPGGAPLRVEPGQVAVEPGGRVTLEALGGPANLEWSATKGRLQVDGRTATYTAPPYATDDEIVVRGGGGEARVSVLVRPGGALGPRLVITGAQALVFTRAGETREFAVEVYDVFGEPVPDARVEFVSDDPARFRVEATGPKTARVTALTDALGTVRLRARYQGAEAWAHAVYAELQPYARRLDPAWVREAEWNESTMSWTRAVLKRTPETEALEAGQTFFTDDRTGLWGRIEAVRLQDDRVELDLSKAALTQIFRRLSYRAVTPSYRVEATVAPGGRGFLRVLGEDGSERIVPLSACRVSTGVEIEEPRIGHVFEVWVETELELEPGFSLEAVLDRAAFVLHSEAGLEASGGRISYRAGDATIDCTLGSWDVSIPTVSVLILTLNVDLFPAVGLYATLAGSEGGVEVAGPSARAVASAAVGFRYTDADGWRFVDDFGTDVGLRGPSFGLTPGRMRTELGPWAELELGLSIDAELIFETVTLLGGRFLEFVGELPLYLTVTDADVRRASYTGPDWGFGWRLRGFLKLELYGVLADFLTELFGSGATYLGSTELFNVGDPQAFLGPPAVSSALKTSHPFGVDLGDTSRTPQIEFTATPADARTEFWRQGGRCADAADCFGAAPLVKLGETSTGRWVWRPGKADVGWYLFYARHYTGPIGQALPHASQVSSLAVYVASPNLDFVPSEVLLKGKVGGTATGVLRYYNRPQPAALPNGTTGDVTSLLRTLVPAGGAVAPDPTTAAVYSGRWAYHQLSYACPATPTTVNTSVFLFTNDPDSPAGGHQIPVTVECTNNSPPQAYMQWYNLVGPAPLTTTFQTSAYDPDGDPMGCYLDFGDGSPRVEYALGQCPAGFTVDHTYTEPGTYQASFVVTDVDGERDVFTLTVEAQ</sequence>
<proteinExistence type="predicted"/>
<dbReference type="STRING" id="670487.Ocepr_0673"/>
<dbReference type="OrthoDB" id="5497530at2"/>
<dbReference type="Proteomes" id="UP000008722">
    <property type="component" value="Chromosome"/>
</dbReference>
<organism evidence="2 3">
    <name type="scientific">Oceanithermus profundus (strain DSM 14977 / NBRC 100410 / VKM B-2274 / 506)</name>
    <dbReference type="NCBI Taxonomy" id="670487"/>
    <lineage>
        <taxon>Bacteria</taxon>
        <taxon>Thermotogati</taxon>
        <taxon>Deinococcota</taxon>
        <taxon>Deinococci</taxon>
        <taxon>Thermales</taxon>
        <taxon>Thermaceae</taxon>
        <taxon>Oceanithermus</taxon>
    </lineage>
</organism>
<dbReference type="KEGG" id="opr:Ocepr_0673"/>
<gene>
    <name evidence="2" type="ordered locus">Ocepr_0673</name>
</gene>
<name>E4U841_OCEP5</name>
<evidence type="ECO:0000313" key="2">
    <source>
        <dbReference type="EMBL" id="ADR36131.1"/>
    </source>
</evidence>
<dbReference type="EMBL" id="CP002361">
    <property type="protein sequence ID" value="ADR36131.1"/>
    <property type="molecule type" value="Genomic_DNA"/>
</dbReference>
<dbReference type="InterPro" id="IPR000601">
    <property type="entry name" value="PKD_dom"/>
</dbReference>
<dbReference type="InterPro" id="IPR013783">
    <property type="entry name" value="Ig-like_fold"/>
</dbReference>
<dbReference type="PROSITE" id="PS51257">
    <property type="entry name" value="PROKAR_LIPOPROTEIN"/>
    <property type="match status" value="1"/>
</dbReference>
<evidence type="ECO:0000259" key="1">
    <source>
        <dbReference type="PROSITE" id="PS50093"/>
    </source>
</evidence>
<keyword evidence="3" id="KW-1185">Reference proteome</keyword>
<dbReference type="Gene3D" id="2.60.40.10">
    <property type="entry name" value="Immunoglobulins"/>
    <property type="match status" value="1"/>
</dbReference>